<accession>A0A2T5JG59</accession>
<protein>
    <submittedName>
        <fullName evidence="2">Microcystin-dependent protein</fullName>
    </submittedName>
</protein>
<dbReference type="EMBL" id="QAOQ01000001">
    <property type="protein sequence ID" value="PTR01413.1"/>
    <property type="molecule type" value="Genomic_DNA"/>
</dbReference>
<feature type="domain" description="Phage tail collar" evidence="1">
    <location>
        <begin position="7"/>
        <end position="62"/>
    </location>
</feature>
<reference evidence="2 3" key="1">
    <citation type="submission" date="2018-04" db="EMBL/GenBank/DDBJ databases">
        <title>Genomic Encyclopedia of Archaeal and Bacterial Type Strains, Phase II (KMG-II): from individual species to whole genera.</title>
        <authorList>
            <person name="Goeker M."/>
        </authorList>
    </citation>
    <scope>NUCLEOTIDE SEQUENCE [LARGE SCALE GENOMIC DNA]</scope>
    <source>
        <strain evidence="2 3">DSM 26809</strain>
    </source>
</reference>
<sequence length="183" mass="18824">MDQYLAIIIQWAGNFAPTQFALCSGQILPISQNTALFSLLGTNYGGNGTSNFGLPDLRGRIPVGQGQGTGLSPYVVGEQTGSESVSLLSSNLPLHSHNVNVYAGVGNQSTPSNSYLAEGPKSGTGPSAKSPNIYYNGAAPNTTLNPLSISTNVGGGGLPMSILQPTITVSYIIALAGIFPPRN</sequence>
<keyword evidence="3" id="KW-1185">Reference proteome</keyword>
<dbReference type="Gene3D" id="3.90.1340.10">
    <property type="entry name" value="Phage tail collar domain"/>
    <property type="match status" value="1"/>
</dbReference>
<dbReference type="Proteomes" id="UP000244168">
    <property type="component" value="Unassembled WGS sequence"/>
</dbReference>
<evidence type="ECO:0000313" key="2">
    <source>
        <dbReference type="EMBL" id="PTR01413.1"/>
    </source>
</evidence>
<comment type="caution">
    <text evidence="2">The sequence shown here is derived from an EMBL/GenBank/DDBJ whole genome shotgun (WGS) entry which is preliminary data.</text>
</comment>
<dbReference type="OrthoDB" id="9810174at2"/>
<evidence type="ECO:0000313" key="3">
    <source>
        <dbReference type="Proteomes" id="UP000244168"/>
    </source>
</evidence>
<dbReference type="Pfam" id="PF07484">
    <property type="entry name" value="Collar"/>
    <property type="match status" value="1"/>
</dbReference>
<dbReference type="RefSeq" id="WP_107826802.1">
    <property type="nucleotide sequence ID" value="NZ_CP160205.1"/>
</dbReference>
<evidence type="ECO:0000259" key="1">
    <source>
        <dbReference type="Pfam" id="PF07484"/>
    </source>
</evidence>
<dbReference type="InterPro" id="IPR037053">
    <property type="entry name" value="Phage_tail_collar_dom_sf"/>
</dbReference>
<dbReference type="AlphaFoldDB" id="A0A2T5JG59"/>
<organism evidence="2 3">
    <name type="scientific">Mucilaginibacter yixingensis</name>
    <dbReference type="NCBI Taxonomy" id="1295612"/>
    <lineage>
        <taxon>Bacteria</taxon>
        <taxon>Pseudomonadati</taxon>
        <taxon>Bacteroidota</taxon>
        <taxon>Sphingobacteriia</taxon>
        <taxon>Sphingobacteriales</taxon>
        <taxon>Sphingobacteriaceae</taxon>
        <taxon>Mucilaginibacter</taxon>
    </lineage>
</organism>
<name>A0A2T5JG59_9SPHI</name>
<dbReference type="SUPFAM" id="SSF88874">
    <property type="entry name" value="Receptor-binding domain of short tail fibre protein gp12"/>
    <property type="match status" value="1"/>
</dbReference>
<dbReference type="InterPro" id="IPR011083">
    <property type="entry name" value="Phage_tail_collar_dom"/>
</dbReference>
<proteinExistence type="predicted"/>
<gene>
    <name evidence="2" type="ORF">C8P68_101647</name>
</gene>